<dbReference type="InterPro" id="IPR000073">
    <property type="entry name" value="AB_hydrolase_1"/>
</dbReference>
<comment type="subcellular location">
    <subcellularLocation>
        <location evidence="1">Peroxisome</location>
    </subcellularLocation>
</comment>
<dbReference type="EMBL" id="KE747825">
    <property type="protein sequence ID" value="RMZ70980.1"/>
    <property type="molecule type" value="Genomic_DNA"/>
</dbReference>
<keyword evidence="4" id="KW-0843">Virulence</keyword>
<dbReference type="SUPFAM" id="SSF53474">
    <property type="entry name" value="alpha/beta-Hydrolases"/>
    <property type="match status" value="1"/>
</dbReference>
<evidence type="ECO:0000256" key="1">
    <source>
        <dbReference type="ARBA" id="ARBA00004275"/>
    </source>
</evidence>
<proteinExistence type="inferred from homology"/>
<evidence type="ECO:0000256" key="6">
    <source>
        <dbReference type="ARBA" id="ARBA00038334"/>
    </source>
</evidence>
<evidence type="ECO:0000313" key="8">
    <source>
        <dbReference type="EMBL" id="RMZ70980.1"/>
    </source>
</evidence>
<name>A0A3M7M9B1_9PLEO</name>
<dbReference type="InterPro" id="IPR000639">
    <property type="entry name" value="Epox_hydrolase-like"/>
</dbReference>
<dbReference type="PANTHER" id="PTHR43329">
    <property type="entry name" value="EPOXIDE HYDROLASE"/>
    <property type="match status" value="1"/>
</dbReference>
<protein>
    <submittedName>
        <fullName evidence="8">Soluble epoxide hydrolase</fullName>
    </submittedName>
</protein>
<dbReference type="OrthoDB" id="408373at2759"/>
<reference evidence="8 9" key="1">
    <citation type="journal article" date="2014" name="PLoS ONE">
        <title>De novo Genome Assembly of the Fungal Plant Pathogen Pyrenophora semeniperda.</title>
        <authorList>
            <person name="Soliai M.M."/>
            <person name="Meyer S.E."/>
            <person name="Udall J.A."/>
            <person name="Elzinga D.E."/>
            <person name="Hermansen R.A."/>
            <person name="Bodily P.M."/>
            <person name="Hart A.A."/>
            <person name="Coleman C.E."/>
        </authorList>
    </citation>
    <scope>NUCLEOTIDE SEQUENCE [LARGE SCALE GENOMIC DNA]</scope>
    <source>
        <strain evidence="8 9">CCB06</strain>
        <tissue evidence="8">Mycelium</tissue>
    </source>
</reference>
<evidence type="ECO:0000256" key="4">
    <source>
        <dbReference type="ARBA" id="ARBA00023026"/>
    </source>
</evidence>
<dbReference type="PRINTS" id="PR00111">
    <property type="entry name" value="ABHYDROLASE"/>
</dbReference>
<organism evidence="8 9">
    <name type="scientific">Pyrenophora seminiperda CCB06</name>
    <dbReference type="NCBI Taxonomy" id="1302712"/>
    <lineage>
        <taxon>Eukaryota</taxon>
        <taxon>Fungi</taxon>
        <taxon>Dikarya</taxon>
        <taxon>Ascomycota</taxon>
        <taxon>Pezizomycotina</taxon>
        <taxon>Dothideomycetes</taxon>
        <taxon>Pleosporomycetidae</taxon>
        <taxon>Pleosporales</taxon>
        <taxon>Pleosporineae</taxon>
        <taxon>Pleosporaceae</taxon>
        <taxon>Pyrenophora</taxon>
    </lineage>
</organism>
<sequence>MDYLQSTFRTDGWTQHLATLTTPSSSSSSSTTSSPLRINYLSSTPYPPTTPPKATILLIHGFPQTSYQFRHVICDLSAAGYHVVAPDYRGAGQSSKPASGYEKTTMAEDLYVLVKHHLKIERKVHVVGLGIGGMIAFAYVSRYPDHVASVVWGECELPGTTFYDNNTLKTSLDPEVNFHLLFHRVPDLPEYLIAGKEREYLKHFFDRLAYRTLAITPEDLEHYALAYKQPGALRAAMELFRALERDGVENRKWLAQHGRVRVPALVVVGEKGTVGVEEAKGMAGEYHEGVETVVVEDAGHYVAEENPALFTETVRRWIQRN</sequence>
<dbReference type="Proteomes" id="UP000265663">
    <property type="component" value="Unassembled WGS sequence"/>
</dbReference>
<evidence type="ECO:0000256" key="3">
    <source>
        <dbReference type="ARBA" id="ARBA00022801"/>
    </source>
</evidence>
<keyword evidence="5" id="KW-0576">Peroxisome</keyword>
<evidence type="ECO:0000256" key="2">
    <source>
        <dbReference type="ARBA" id="ARBA00005668"/>
    </source>
</evidence>
<dbReference type="InterPro" id="IPR029058">
    <property type="entry name" value="AB_hydrolase_fold"/>
</dbReference>
<keyword evidence="9" id="KW-1185">Reference proteome</keyword>
<accession>A0A3M7M9B1</accession>
<gene>
    <name evidence="8" type="ORF">GMOD_00008655</name>
</gene>
<dbReference type="Gene3D" id="3.40.50.1820">
    <property type="entry name" value="alpha/beta hydrolase"/>
    <property type="match status" value="1"/>
</dbReference>
<comment type="similarity">
    <text evidence="2">Belongs to the AB hydrolase superfamily. AKT2 hydrolase family.</text>
</comment>
<evidence type="ECO:0000256" key="5">
    <source>
        <dbReference type="ARBA" id="ARBA00023140"/>
    </source>
</evidence>
<evidence type="ECO:0000313" key="9">
    <source>
        <dbReference type="Proteomes" id="UP000265663"/>
    </source>
</evidence>
<keyword evidence="3 8" id="KW-0378">Hydrolase</keyword>
<evidence type="ECO:0000259" key="7">
    <source>
        <dbReference type="Pfam" id="PF00561"/>
    </source>
</evidence>
<dbReference type="GO" id="GO:0005777">
    <property type="term" value="C:peroxisome"/>
    <property type="evidence" value="ECO:0007669"/>
    <property type="project" value="UniProtKB-SubCell"/>
</dbReference>
<feature type="domain" description="AB hydrolase-1" evidence="7">
    <location>
        <begin position="55"/>
        <end position="307"/>
    </location>
</feature>
<dbReference type="AlphaFoldDB" id="A0A3M7M9B1"/>
<dbReference type="GO" id="GO:0016787">
    <property type="term" value="F:hydrolase activity"/>
    <property type="evidence" value="ECO:0007669"/>
    <property type="project" value="UniProtKB-KW"/>
</dbReference>
<dbReference type="Pfam" id="PF00561">
    <property type="entry name" value="Abhydrolase_1"/>
    <property type="match status" value="1"/>
</dbReference>
<dbReference type="PRINTS" id="PR00412">
    <property type="entry name" value="EPOXHYDRLASE"/>
</dbReference>
<comment type="similarity">
    <text evidence="6">Belongs to the AB hydrolase superfamily. Epoxide hydrolase family.</text>
</comment>